<dbReference type="AlphaFoldDB" id="A0A9X0AET1"/>
<comment type="caution">
    <text evidence="2">The sequence shown here is derived from an EMBL/GenBank/DDBJ whole genome shotgun (WGS) entry which is preliminary data.</text>
</comment>
<feature type="compositionally biased region" description="Polar residues" evidence="1">
    <location>
        <begin position="170"/>
        <end position="179"/>
    </location>
</feature>
<keyword evidence="3" id="KW-1185">Reference proteome</keyword>
<organism evidence="2 3">
    <name type="scientific">Sclerotinia nivalis</name>
    <dbReference type="NCBI Taxonomy" id="352851"/>
    <lineage>
        <taxon>Eukaryota</taxon>
        <taxon>Fungi</taxon>
        <taxon>Dikarya</taxon>
        <taxon>Ascomycota</taxon>
        <taxon>Pezizomycotina</taxon>
        <taxon>Leotiomycetes</taxon>
        <taxon>Helotiales</taxon>
        <taxon>Sclerotiniaceae</taxon>
        <taxon>Sclerotinia</taxon>
    </lineage>
</organism>
<evidence type="ECO:0000313" key="2">
    <source>
        <dbReference type="EMBL" id="KAJ8061497.1"/>
    </source>
</evidence>
<evidence type="ECO:0000313" key="3">
    <source>
        <dbReference type="Proteomes" id="UP001152300"/>
    </source>
</evidence>
<accession>A0A9X0AET1</accession>
<evidence type="ECO:0000256" key="1">
    <source>
        <dbReference type="SAM" id="MobiDB-lite"/>
    </source>
</evidence>
<dbReference type="EMBL" id="JAPEIS010000011">
    <property type="protein sequence ID" value="KAJ8061497.1"/>
    <property type="molecule type" value="Genomic_DNA"/>
</dbReference>
<protein>
    <submittedName>
        <fullName evidence="2">Uncharacterized protein</fullName>
    </submittedName>
</protein>
<gene>
    <name evidence="2" type="ORF">OCU04_009312</name>
</gene>
<feature type="compositionally biased region" description="Pro residues" evidence="1">
    <location>
        <begin position="85"/>
        <end position="98"/>
    </location>
</feature>
<feature type="region of interest" description="Disordered" evidence="1">
    <location>
        <begin position="157"/>
        <end position="179"/>
    </location>
</feature>
<sequence>MSNISFIINLYIYHHLSSNHTNHYNLFNTIYYILSSIHKNIDTPLLNPFSIPPLPPSAILFSAIAPLPLLLCHHSSPLPSHKLNPPFPPANPPSPLPQKPQKAENRNKHTPQKQHKTSNPIHLLSCLPFSPSSFPLLPTPTIHPHLPIYPSTHLPIYPSIPPPKKKQKKTSNSNFANDK</sequence>
<reference evidence="2" key="1">
    <citation type="submission" date="2022-11" db="EMBL/GenBank/DDBJ databases">
        <title>Genome Resource of Sclerotinia nivalis Strain SnTB1, a Plant Pathogen Isolated from American Ginseng.</title>
        <authorList>
            <person name="Fan S."/>
        </authorList>
    </citation>
    <scope>NUCLEOTIDE SEQUENCE</scope>
    <source>
        <strain evidence="2">SnTB1</strain>
    </source>
</reference>
<feature type="region of interest" description="Disordered" evidence="1">
    <location>
        <begin position="81"/>
        <end position="118"/>
    </location>
</feature>
<proteinExistence type="predicted"/>
<name>A0A9X0AET1_9HELO</name>
<dbReference type="Proteomes" id="UP001152300">
    <property type="component" value="Unassembled WGS sequence"/>
</dbReference>